<dbReference type="Pfam" id="PF00196">
    <property type="entry name" value="GerE"/>
    <property type="match status" value="1"/>
</dbReference>
<evidence type="ECO:0000256" key="2">
    <source>
        <dbReference type="ARBA" id="ARBA00023125"/>
    </source>
</evidence>
<feature type="region of interest" description="Disordered" evidence="4">
    <location>
        <begin position="750"/>
        <end position="781"/>
    </location>
</feature>
<accession>A0A940WS90</accession>
<dbReference type="InterPro" id="IPR036388">
    <property type="entry name" value="WH-like_DNA-bd_sf"/>
</dbReference>
<keyword evidence="1" id="KW-0805">Transcription regulation</keyword>
<dbReference type="GO" id="GO:0003677">
    <property type="term" value="F:DNA binding"/>
    <property type="evidence" value="ECO:0007669"/>
    <property type="project" value="UniProtKB-KW"/>
</dbReference>
<protein>
    <submittedName>
        <fullName evidence="6">AAA family ATPase</fullName>
    </submittedName>
</protein>
<evidence type="ECO:0000313" key="7">
    <source>
        <dbReference type="Proteomes" id="UP000674234"/>
    </source>
</evidence>
<dbReference type="SMART" id="SM00421">
    <property type="entry name" value="HTH_LUXR"/>
    <property type="match status" value="1"/>
</dbReference>
<dbReference type="PROSITE" id="PS50043">
    <property type="entry name" value="HTH_LUXR_2"/>
    <property type="match status" value="1"/>
</dbReference>
<comment type="caution">
    <text evidence="6">The sequence shown here is derived from an EMBL/GenBank/DDBJ whole genome shotgun (WGS) entry which is preliminary data.</text>
</comment>
<keyword evidence="3" id="KW-0804">Transcription</keyword>
<evidence type="ECO:0000256" key="4">
    <source>
        <dbReference type="SAM" id="MobiDB-lite"/>
    </source>
</evidence>
<dbReference type="PANTHER" id="PTHR44688">
    <property type="entry name" value="DNA-BINDING TRANSCRIPTIONAL ACTIVATOR DEVR_DOSR"/>
    <property type="match status" value="1"/>
</dbReference>
<gene>
    <name evidence="6" type="ORF">JOL79_20030</name>
</gene>
<sequence>MLHGRTGELRALDLLLSDAQTSRGGALIVRGAAGAGKTALLDHAARAARAAGMQVVRATALECESAIPFAGLSQILPLTLDASLSNSDRFSVGLAVLALLRQVAAGRSLVCVVDDAHWLDPASAEALSFAALRLDTAPVALLLASPADHPWTGSTRELILAPLDEADGAALLAERAPGLVPIMKRCVIAAAEGNPLALVEFARNVSTRPGVGRPQRKTITVRPEIAGRFLRPVRELPRETVMAMLICAAADVCPLPGFADLRGEAGDLAALQAAAERFGISLSSLSLAEHAGLVGLNRTGVKFTHPLVRMAVYQSACAADRMRAHRALAAVLPPASAVFHLAAAATGPDGATADFLERLAGGLRSRALAGEALEEAARLTSEPAARARRLLAAAAAAFDIGPARATAMTAGAWMAEAAPHGQPAGGLDDPVEALLQAGDDQSASILASALVAECRDRDMPGRLPYALHGLSSALRQMGDHQAAEAAAHEGLAVAREVAQPHQEARLSAILAWLAAARGEAVPIGDEMTPLAVWTAALLDLSLGRHGAALERLLAGPLHVLATPDLVEAAVRAGNPAVGREPLERFEEWAAGTCRAAPAGLALRSRALLATDAHHAVKLYSAAAELLGVRPYEQARTALLHGEALRRARHPTQARQHLRTAHSVFTELGAHPWAERARAELLATGVADPVEAGSLLTPQEHRVVRLAAGGAGNREIAAQLGISPRTVANHLYKAFPKLGVASRNELGQTFLRGERSAPASPKSTPRSRSCPGGGPGDLESIV</sequence>
<dbReference type="Pfam" id="PF13191">
    <property type="entry name" value="AAA_16"/>
    <property type="match status" value="1"/>
</dbReference>
<organism evidence="6 7">
    <name type="scientific">Microbispora oryzae</name>
    <dbReference type="NCBI Taxonomy" id="2806554"/>
    <lineage>
        <taxon>Bacteria</taxon>
        <taxon>Bacillati</taxon>
        <taxon>Actinomycetota</taxon>
        <taxon>Actinomycetes</taxon>
        <taxon>Streptosporangiales</taxon>
        <taxon>Streptosporangiaceae</taxon>
        <taxon>Microbispora</taxon>
    </lineage>
</organism>
<feature type="domain" description="HTH luxR-type" evidence="5">
    <location>
        <begin position="688"/>
        <end position="753"/>
    </location>
</feature>
<evidence type="ECO:0000313" key="6">
    <source>
        <dbReference type="EMBL" id="MBP2706101.1"/>
    </source>
</evidence>
<evidence type="ECO:0000256" key="1">
    <source>
        <dbReference type="ARBA" id="ARBA00023015"/>
    </source>
</evidence>
<keyword evidence="2" id="KW-0238">DNA-binding</keyword>
<dbReference type="SUPFAM" id="SSF46894">
    <property type="entry name" value="C-terminal effector domain of the bipartite response regulators"/>
    <property type="match status" value="1"/>
</dbReference>
<dbReference type="InterPro" id="IPR016032">
    <property type="entry name" value="Sig_transdc_resp-reg_C-effctor"/>
</dbReference>
<dbReference type="InterPro" id="IPR000792">
    <property type="entry name" value="Tscrpt_reg_LuxR_C"/>
</dbReference>
<dbReference type="InterPro" id="IPR027417">
    <property type="entry name" value="P-loop_NTPase"/>
</dbReference>
<name>A0A940WS90_9ACTN</name>
<dbReference type="RefSeq" id="WP_210157365.1">
    <property type="nucleotide sequence ID" value="NZ_JAFCNB010000010.1"/>
</dbReference>
<dbReference type="Proteomes" id="UP000674234">
    <property type="component" value="Unassembled WGS sequence"/>
</dbReference>
<reference evidence="6" key="1">
    <citation type="submission" date="2021-02" db="EMBL/GenBank/DDBJ databases">
        <title>Draft genome sequence of Microbispora sp. RL4-1S isolated from rice leaves in Thailand.</title>
        <authorList>
            <person name="Muangham S."/>
            <person name="Duangmal K."/>
        </authorList>
    </citation>
    <scope>NUCLEOTIDE SEQUENCE</scope>
    <source>
        <strain evidence="6">RL4-1S</strain>
    </source>
</reference>
<dbReference type="AlphaFoldDB" id="A0A940WS90"/>
<evidence type="ECO:0000259" key="5">
    <source>
        <dbReference type="PROSITE" id="PS50043"/>
    </source>
</evidence>
<dbReference type="InterPro" id="IPR041664">
    <property type="entry name" value="AAA_16"/>
</dbReference>
<dbReference type="PANTHER" id="PTHR44688:SF16">
    <property type="entry name" value="DNA-BINDING TRANSCRIPTIONAL ACTIVATOR DEVR_DOSR"/>
    <property type="match status" value="1"/>
</dbReference>
<dbReference type="SUPFAM" id="SSF52540">
    <property type="entry name" value="P-loop containing nucleoside triphosphate hydrolases"/>
    <property type="match status" value="1"/>
</dbReference>
<keyword evidence="7" id="KW-1185">Reference proteome</keyword>
<dbReference type="GO" id="GO:0006355">
    <property type="term" value="P:regulation of DNA-templated transcription"/>
    <property type="evidence" value="ECO:0007669"/>
    <property type="project" value="InterPro"/>
</dbReference>
<dbReference type="CDD" id="cd06170">
    <property type="entry name" value="LuxR_C_like"/>
    <property type="match status" value="1"/>
</dbReference>
<dbReference type="Gene3D" id="1.10.10.10">
    <property type="entry name" value="Winged helix-like DNA-binding domain superfamily/Winged helix DNA-binding domain"/>
    <property type="match status" value="1"/>
</dbReference>
<evidence type="ECO:0000256" key="3">
    <source>
        <dbReference type="ARBA" id="ARBA00023163"/>
    </source>
</evidence>
<dbReference type="EMBL" id="JAFCNB010000010">
    <property type="protein sequence ID" value="MBP2706101.1"/>
    <property type="molecule type" value="Genomic_DNA"/>
</dbReference>
<proteinExistence type="predicted"/>
<dbReference type="PRINTS" id="PR00038">
    <property type="entry name" value="HTHLUXR"/>
</dbReference>